<feature type="transmembrane region" description="Helical" evidence="1">
    <location>
        <begin position="77"/>
        <end position="98"/>
    </location>
</feature>
<dbReference type="EnsemblPlants" id="OB06G15970.1">
    <property type="protein sequence ID" value="OB06G15970.1"/>
    <property type="gene ID" value="OB06G15970"/>
</dbReference>
<keyword evidence="3" id="KW-1185">Reference proteome</keyword>
<keyword evidence="1" id="KW-0472">Membrane</keyword>
<evidence type="ECO:0000313" key="2">
    <source>
        <dbReference type="EnsemblPlants" id="OB06G15970.1"/>
    </source>
</evidence>
<dbReference type="Proteomes" id="UP000006038">
    <property type="component" value="Chromosome 6"/>
</dbReference>
<reference evidence="2" key="2">
    <citation type="submission" date="2013-04" db="UniProtKB">
        <authorList>
            <consortium name="EnsemblPlants"/>
        </authorList>
    </citation>
    <scope>IDENTIFICATION</scope>
</reference>
<protein>
    <submittedName>
        <fullName evidence="2">Uncharacterized protein</fullName>
    </submittedName>
</protein>
<evidence type="ECO:0000313" key="3">
    <source>
        <dbReference type="Proteomes" id="UP000006038"/>
    </source>
</evidence>
<dbReference type="Gramene" id="OB06G15970.1">
    <property type="protein sequence ID" value="OB06G15970.1"/>
    <property type="gene ID" value="OB06G15970"/>
</dbReference>
<dbReference type="OrthoDB" id="10361910at2759"/>
<dbReference type="OMA" id="FLDPQLG"/>
<name>J3MC53_ORYBR</name>
<keyword evidence="1" id="KW-0812">Transmembrane</keyword>
<feature type="transmembrane region" description="Helical" evidence="1">
    <location>
        <begin position="43"/>
        <end position="65"/>
    </location>
</feature>
<dbReference type="KEGG" id="obr:102709091"/>
<dbReference type="AlphaFoldDB" id="J3MC53"/>
<sequence length="190" mass="19505">MATAFFGLLVATGATVFVSFCVDQLGAVSSARALRPLDHVAKVVMAGAAMGALNTAMAFIHVRVYNGRAAASSRRTMEAVSLILCASTGVLFHLIFFVQPVAGDGAHDLLPLAVVVVRALLPASAAATFFASVVLIYARLRAGLARGAASAGSMATTTSVKLLTMMIHAVALVTVVLSPIAAIIVLCYSE</sequence>
<evidence type="ECO:0000256" key="1">
    <source>
        <dbReference type="SAM" id="Phobius"/>
    </source>
</evidence>
<feature type="transmembrane region" description="Helical" evidence="1">
    <location>
        <begin position="159"/>
        <end position="186"/>
    </location>
</feature>
<reference evidence="2" key="1">
    <citation type="journal article" date="2013" name="Nat. Commun.">
        <title>Whole-genome sequencing of Oryza brachyantha reveals mechanisms underlying Oryza genome evolution.</title>
        <authorList>
            <person name="Chen J."/>
            <person name="Huang Q."/>
            <person name="Gao D."/>
            <person name="Wang J."/>
            <person name="Lang Y."/>
            <person name="Liu T."/>
            <person name="Li B."/>
            <person name="Bai Z."/>
            <person name="Luis Goicoechea J."/>
            <person name="Liang C."/>
            <person name="Chen C."/>
            <person name="Zhang W."/>
            <person name="Sun S."/>
            <person name="Liao Y."/>
            <person name="Zhang X."/>
            <person name="Yang L."/>
            <person name="Song C."/>
            <person name="Wang M."/>
            <person name="Shi J."/>
            <person name="Liu G."/>
            <person name="Liu J."/>
            <person name="Zhou H."/>
            <person name="Zhou W."/>
            <person name="Yu Q."/>
            <person name="An N."/>
            <person name="Chen Y."/>
            <person name="Cai Q."/>
            <person name="Wang B."/>
            <person name="Liu B."/>
            <person name="Min J."/>
            <person name="Huang Y."/>
            <person name="Wu H."/>
            <person name="Li Z."/>
            <person name="Zhang Y."/>
            <person name="Yin Y."/>
            <person name="Song W."/>
            <person name="Jiang J."/>
            <person name="Jackson S.A."/>
            <person name="Wing R.A."/>
            <person name="Wang J."/>
            <person name="Chen M."/>
        </authorList>
    </citation>
    <scope>NUCLEOTIDE SEQUENCE [LARGE SCALE GENOMIC DNA]</scope>
    <source>
        <strain evidence="2">cv. IRGC 101232</strain>
    </source>
</reference>
<organism evidence="2">
    <name type="scientific">Oryza brachyantha</name>
    <name type="common">malo sina</name>
    <dbReference type="NCBI Taxonomy" id="4533"/>
    <lineage>
        <taxon>Eukaryota</taxon>
        <taxon>Viridiplantae</taxon>
        <taxon>Streptophyta</taxon>
        <taxon>Embryophyta</taxon>
        <taxon>Tracheophyta</taxon>
        <taxon>Spermatophyta</taxon>
        <taxon>Magnoliopsida</taxon>
        <taxon>Liliopsida</taxon>
        <taxon>Poales</taxon>
        <taxon>Poaceae</taxon>
        <taxon>BOP clade</taxon>
        <taxon>Oryzoideae</taxon>
        <taxon>Oryzeae</taxon>
        <taxon>Oryzinae</taxon>
        <taxon>Oryza</taxon>
    </lineage>
</organism>
<dbReference type="eggNOG" id="ENOG502R4A2">
    <property type="taxonomic scope" value="Eukaryota"/>
</dbReference>
<dbReference type="HOGENOM" id="CLU_103534_0_0_1"/>
<dbReference type="GeneID" id="102709091"/>
<accession>J3MC53</accession>
<proteinExistence type="predicted"/>
<feature type="transmembrane region" description="Helical" evidence="1">
    <location>
        <begin position="110"/>
        <end position="138"/>
    </location>
</feature>
<keyword evidence="1" id="KW-1133">Transmembrane helix</keyword>